<dbReference type="InterPro" id="IPR010424">
    <property type="entry name" value="EutQ"/>
</dbReference>
<reference evidence="1" key="1">
    <citation type="submission" date="2017-05" db="EMBL/GenBank/DDBJ databases">
        <title>The Genome Sequence of Enterococcus sp. 9D6_DIV0238.</title>
        <authorList>
            <consortium name="The Broad Institute Genomics Platform"/>
            <consortium name="The Broad Institute Genomic Center for Infectious Diseases"/>
            <person name="Earl A."/>
            <person name="Manson A."/>
            <person name="Schwartman J."/>
            <person name="Gilmore M."/>
            <person name="Abouelleil A."/>
            <person name="Cao P."/>
            <person name="Chapman S."/>
            <person name="Cusick C."/>
            <person name="Shea T."/>
            <person name="Young S."/>
            <person name="Neafsey D."/>
            <person name="Nusbaum C."/>
            <person name="Birren B."/>
        </authorList>
    </citation>
    <scope>NUCLEOTIDE SEQUENCE [LARGE SCALE GENOMIC DNA]</scope>
    <source>
        <strain evidence="1">9D6_DIV0238</strain>
    </source>
</reference>
<keyword evidence="3" id="KW-1185">Reference proteome</keyword>
<evidence type="ECO:0000313" key="3">
    <source>
        <dbReference type="Proteomes" id="UP000196151"/>
    </source>
</evidence>
<evidence type="ECO:0000313" key="2">
    <source>
        <dbReference type="EMBL" id="WYJ95130.1"/>
    </source>
</evidence>
<accession>A0A200JBI6</accession>
<dbReference type="InterPro" id="IPR011051">
    <property type="entry name" value="RmlC_Cupin_sf"/>
</dbReference>
<organism evidence="1">
    <name type="scientific">Candidatus Enterococcus dunnyi</name>
    <dbReference type="NCBI Taxonomy" id="1834192"/>
    <lineage>
        <taxon>Bacteria</taxon>
        <taxon>Bacillati</taxon>
        <taxon>Bacillota</taxon>
        <taxon>Bacilli</taxon>
        <taxon>Lactobacillales</taxon>
        <taxon>Enterococcaceae</taxon>
        <taxon>Enterococcus</taxon>
    </lineage>
</organism>
<gene>
    <name evidence="1" type="ORF">A5889_000067</name>
    <name evidence="2" type="ORF">A5889_002678</name>
</gene>
<dbReference type="EMBL" id="NIBQ01000001">
    <property type="protein sequence ID" value="OUZ34592.1"/>
    <property type="molecule type" value="Genomic_DNA"/>
</dbReference>
<dbReference type="PANTHER" id="PTHR36169:SF1">
    <property type="entry name" value="ACETATE KINASE EUTQ"/>
    <property type="match status" value="1"/>
</dbReference>
<dbReference type="InterPro" id="IPR014710">
    <property type="entry name" value="RmlC-like_jellyroll"/>
</dbReference>
<dbReference type="Proteomes" id="UP000196151">
    <property type="component" value="Chromosome"/>
</dbReference>
<proteinExistence type="predicted"/>
<reference evidence="2" key="3">
    <citation type="submission" date="2024-03" db="EMBL/GenBank/DDBJ databases">
        <title>The Genome Sequence of Enterococcus sp. DIV0238c.</title>
        <authorList>
            <consortium name="The Broad Institute Genomics Platform"/>
            <consortium name="The Broad Institute Microbial Omics Core"/>
            <consortium name="The Broad Institute Genomic Center for Infectious Diseases"/>
            <person name="Earl A."/>
            <person name="Manson A."/>
            <person name="Gilmore M."/>
            <person name="Schwartman J."/>
            <person name="Shea T."/>
            <person name="Abouelleil A."/>
            <person name="Cao P."/>
            <person name="Chapman S."/>
            <person name="Cusick C."/>
            <person name="Young S."/>
            <person name="Neafsey D."/>
            <person name="Nusbaum C."/>
            <person name="Birren B."/>
        </authorList>
    </citation>
    <scope>NUCLEOTIDE SEQUENCE</scope>
    <source>
        <strain evidence="2">9D6_DIV0238</strain>
    </source>
</reference>
<dbReference type="OrthoDB" id="3828611at2"/>
<reference evidence="2" key="2">
    <citation type="submission" date="2017-05" db="EMBL/GenBank/DDBJ databases">
        <authorList>
            <consortium name="The Broad Institute Genomics Platform"/>
            <consortium name="The Broad Institute Genomic Center for Infectious Diseases"/>
            <person name="Earl A."/>
            <person name="Manson A."/>
            <person name="Schwartman J."/>
            <person name="Gilmore M."/>
            <person name="Abouelleil A."/>
            <person name="Cao P."/>
            <person name="Chapman S."/>
            <person name="Cusick C."/>
            <person name="Shea T."/>
            <person name="Young S."/>
            <person name="Neafsey D."/>
            <person name="Nusbaum C."/>
            <person name="Birren B."/>
        </authorList>
    </citation>
    <scope>NUCLEOTIDE SEQUENCE</scope>
    <source>
        <strain evidence="2">9D6_DIV0238</strain>
    </source>
</reference>
<dbReference type="SUPFAM" id="SSF51182">
    <property type="entry name" value="RmlC-like cupins"/>
    <property type="match status" value="1"/>
</dbReference>
<dbReference type="Pfam" id="PF06249">
    <property type="entry name" value="EutQ"/>
    <property type="match status" value="1"/>
</dbReference>
<protein>
    <submittedName>
        <fullName evidence="2">Ethanolamine utilization protein EutQ</fullName>
    </submittedName>
</protein>
<dbReference type="Gene3D" id="2.60.120.10">
    <property type="entry name" value="Jelly Rolls"/>
    <property type="match status" value="1"/>
</dbReference>
<dbReference type="EMBL" id="CP147246">
    <property type="protein sequence ID" value="WYJ95130.1"/>
    <property type="molecule type" value="Genomic_DNA"/>
</dbReference>
<name>A0A200JBI6_9ENTE</name>
<dbReference type="PANTHER" id="PTHR36169">
    <property type="entry name" value="ETHANOLAMINE UTILIZATION PROTEIN EUTQ"/>
    <property type="match status" value="1"/>
</dbReference>
<sequence>MKKLICAEDIETLYKEGKQCLTVTKQTIITPSAKDLAEEYNIVFQVQTEPVRTMNPAACETISKEGLVSLLRQLLNDAGIDSFSDVPFAYEKHSSGLKIIKGSTVKLSPLNLDDPRIRYQELITPAESRFSCGIMEIQDSCFYDDQTLESFNYIIEGELQLTIGGATFAATKGDTIFIPENQAVSWSTPNKVTMFCGKSKGVGKE</sequence>
<dbReference type="AlphaFoldDB" id="A0A200JBI6"/>
<evidence type="ECO:0000313" key="1">
    <source>
        <dbReference type="EMBL" id="OUZ34592.1"/>
    </source>
</evidence>
<dbReference type="RefSeq" id="WP_087639305.1">
    <property type="nucleotide sequence ID" value="NZ_CP147246.1"/>
</dbReference>